<dbReference type="RefSeq" id="WP_214091842.1">
    <property type="nucleotide sequence ID" value="NZ_JAHCLR010000006.1"/>
</dbReference>
<evidence type="ECO:0000313" key="13">
    <source>
        <dbReference type="EMBL" id="MBS9532951.1"/>
    </source>
</evidence>
<accession>A0ABS5RF86</accession>
<proteinExistence type="inferred from homology"/>
<organism evidence="13 14">
    <name type="scientific">Mycolicibacter acidiphilus</name>
    <dbReference type="NCBI Taxonomy" id="2835306"/>
    <lineage>
        <taxon>Bacteria</taxon>
        <taxon>Bacillati</taxon>
        <taxon>Actinomycetota</taxon>
        <taxon>Actinomycetes</taxon>
        <taxon>Mycobacteriales</taxon>
        <taxon>Mycobacteriaceae</taxon>
        <taxon>Mycolicibacter</taxon>
    </lineage>
</organism>
<evidence type="ECO:0000256" key="12">
    <source>
        <dbReference type="SAM" id="Phobius"/>
    </source>
</evidence>
<feature type="transmembrane region" description="Helical" evidence="12">
    <location>
        <begin position="41"/>
        <end position="61"/>
    </location>
</feature>
<evidence type="ECO:0000256" key="9">
    <source>
        <dbReference type="ARBA" id="ARBA00023136"/>
    </source>
</evidence>
<dbReference type="EMBL" id="JAHCLR010000006">
    <property type="protein sequence ID" value="MBS9532951.1"/>
    <property type="molecule type" value="Genomic_DNA"/>
</dbReference>
<keyword evidence="14" id="KW-1185">Reference proteome</keyword>
<evidence type="ECO:0000256" key="10">
    <source>
        <dbReference type="ARBA" id="ARBA00047816"/>
    </source>
</evidence>
<comment type="subunit">
    <text evidence="4 11">Associates with subunits I, II and III to form cytochrome c oxidase.</text>
</comment>
<evidence type="ECO:0000256" key="11">
    <source>
        <dbReference type="PIRNR" id="PIRNR017385"/>
    </source>
</evidence>
<feature type="transmembrane region" description="Helical" evidence="12">
    <location>
        <begin position="121"/>
        <end position="139"/>
    </location>
</feature>
<evidence type="ECO:0000313" key="14">
    <source>
        <dbReference type="Proteomes" id="UP001519535"/>
    </source>
</evidence>
<comment type="catalytic activity">
    <reaction evidence="10 11">
        <text>4 Fe(II)-[cytochrome c] + O2 + 8 H(+)(in) = 4 Fe(III)-[cytochrome c] + 2 H2O + 4 H(+)(out)</text>
        <dbReference type="Rhea" id="RHEA:11436"/>
        <dbReference type="Rhea" id="RHEA-COMP:10350"/>
        <dbReference type="Rhea" id="RHEA-COMP:14399"/>
        <dbReference type="ChEBI" id="CHEBI:15377"/>
        <dbReference type="ChEBI" id="CHEBI:15378"/>
        <dbReference type="ChEBI" id="CHEBI:15379"/>
        <dbReference type="ChEBI" id="CHEBI:29033"/>
        <dbReference type="ChEBI" id="CHEBI:29034"/>
        <dbReference type="EC" id="7.1.1.9"/>
    </reaction>
</comment>
<evidence type="ECO:0000256" key="5">
    <source>
        <dbReference type="ARBA" id="ARBA00022475"/>
    </source>
</evidence>
<reference evidence="13 14" key="1">
    <citation type="submission" date="2021-05" db="EMBL/GenBank/DDBJ databases">
        <title>Mycobacterium acidophilum sp. nov., an extremely acid-tolerant member of the genus Mycobacterium.</title>
        <authorList>
            <person name="Xia J."/>
        </authorList>
    </citation>
    <scope>NUCLEOTIDE SEQUENCE [LARGE SCALE GENOMIC DNA]</scope>
    <source>
        <strain evidence="13 14">M1</strain>
    </source>
</reference>
<dbReference type="PIRSF" id="PIRSF017385">
    <property type="entry name" value="CtaF"/>
    <property type="match status" value="1"/>
</dbReference>
<keyword evidence="6 12" id="KW-0812">Transmembrane</keyword>
<evidence type="ECO:0000256" key="1">
    <source>
        <dbReference type="ARBA" id="ARBA00002536"/>
    </source>
</evidence>
<evidence type="ECO:0000256" key="2">
    <source>
        <dbReference type="ARBA" id="ARBA00004651"/>
    </source>
</evidence>
<keyword evidence="8 12" id="KW-1133">Transmembrane helix</keyword>
<protein>
    <recommendedName>
        <fullName evidence="11">Cytochrome c oxidase polypeptide 4</fullName>
        <ecNumber evidence="11">7.1.1.9</ecNumber>
    </recommendedName>
    <alternativeName>
        <fullName evidence="11">Cytochrome aa3 subunit 4</fullName>
    </alternativeName>
    <alternativeName>
        <fullName evidence="11">Cytochrome c oxidase polypeptide IV</fullName>
    </alternativeName>
</protein>
<name>A0ABS5RF86_9MYCO</name>
<dbReference type="InterPro" id="IPR021050">
    <property type="entry name" value="Cyt_c_oxidase_su4_actinobac"/>
</dbReference>
<feature type="transmembrane region" description="Helical" evidence="12">
    <location>
        <begin position="95"/>
        <end position="115"/>
    </location>
</feature>
<keyword evidence="7 11" id="KW-1278">Translocase</keyword>
<comment type="similarity">
    <text evidence="3 11">Belongs to the cytochrome c oxidase bacterial subunit CtaF family.</text>
</comment>
<evidence type="ECO:0000256" key="4">
    <source>
        <dbReference type="ARBA" id="ARBA00011451"/>
    </source>
</evidence>
<sequence>MRIESRLFEFVATFFIVVGVIYAVLTALFGTSGGHEGAVEWAGTTALLLTGAMALIVATFFRFVARRLDTRPEDYEAAEVSDGAGELGFFSPHSWWPILVALCGSVVAVGIALWLPWLIGAGVVLVLGSVAGLVFEYYIGPEKH</sequence>
<evidence type="ECO:0000256" key="3">
    <source>
        <dbReference type="ARBA" id="ARBA00006870"/>
    </source>
</evidence>
<comment type="subcellular location">
    <subcellularLocation>
        <location evidence="2">Cell membrane</location>
        <topology evidence="2">Multi-pass membrane protein</topology>
    </subcellularLocation>
</comment>
<dbReference type="Proteomes" id="UP001519535">
    <property type="component" value="Unassembled WGS sequence"/>
</dbReference>
<dbReference type="Pfam" id="PF12270">
    <property type="entry name" value="Cyt_c_ox_IV"/>
    <property type="match status" value="1"/>
</dbReference>
<dbReference type="EC" id="7.1.1.9" evidence="11"/>
<keyword evidence="5 11" id="KW-1003">Cell membrane</keyword>
<gene>
    <name evidence="13" type="ORF">KIH27_05025</name>
</gene>
<evidence type="ECO:0000256" key="7">
    <source>
        <dbReference type="ARBA" id="ARBA00022967"/>
    </source>
</evidence>
<evidence type="ECO:0000256" key="8">
    <source>
        <dbReference type="ARBA" id="ARBA00022989"/>
    </source>
</evidence>
<comment type="function">
    <text evidence="1 11">Part of cytochrome c oxidase, its function is unknown.</text>
</comment>
<keyword evidence="9 11" id="KW-0472">Membrane</keyword>
<comment type="caution">
    <text evidence="13">The sequence shown here is derived from an EMBL/GenBank/DDBJ whole genome shotgun (WGS) entry which is preliminary data.</text>
</comment>
<evidence type="ECO:0000256" key="6">
    <source>
        <dbReference type="ARBA" id="ARBA00022692"/>
    </source>
</evidence>
<feature type="transmembrane region" description="Helical" evidence="12">
    <location>
        <begin position="7"/>
        <end position="29"/>
    </location>
</feature>